<sequence>MTFPPPPASHIDWANFGLGNQPTVNGHVESRYHASTKTWSPPQFIADPHIRVHGLCPGLNYGQQVYEGLKAFRSSGPGRHDRITVFRPDYHAARLAHSAAFVSLPAPPAALFRACVRLAVVRNAEFVPPAPTTAGFLYVRPLLFGAGPQLLLAPPDEVVFAVYVAPAGAPYHGGGARGLDALVCEEFDRAAPRGTGSAKVGGNYAPVWRHQARAKELGYGITLHLDSKTGGFVEEFSTSGFLGVSVEEGGRTRVLHVPRTENAIRSATSDSIVRLAQREGWTVRREEIPFSALGNFLEVLAVGTAAAAVPIRSISRNSTGEKFFFEGSSGKPGTKSEGLQLARMMGEIQRGIAEDEFGWCWEVEDSSSPESTTTEAPAPWTLSSVSQKLFAFFWSS</sequence>
<evidence type="ECO:0000256" key="5">
    <source>
        <dbReference type="ARBA" id="ARBA00022898"/>
    </source>
</evidence>
<reference evidence="7" key="1">
    <citation type="submission" date="2020-04" db="EMBL/GenBank/DDBJ databases">
        <title>Genome Assembly and Annotation of Botryosphaeria dothidea sdau 11-99, a Latent Pathogen of Apple Fruit Ring Rot in China.</title>
        <authorList>
            <person name="Yu C."/>
            <person name="Diao Y."/>
            <person name="Lu Q."/>
            <person name="Zhao J."/>
            <person name="Cui S."/>
            <person name="Peng C."/>
            <person name="He B."/>
            <person name="Liu H."/>
        </authorList>
    </citation>
    <scope>NUCLEOTIDE SEQUENCE [LARGE SCALE GENOMIC DNA]</scope>
    <source>
        <strain evidence="7">Sdau11-99</strain>
    </source>
</reference>
<accession>A0A8H4ITF6</accession>
<keyword evidence="3 7" id="KW-0032">Aminotransferase</keyword>
<evidence type="ECO:0000256" key="3">
    <source>
        <dbReference type="ARBA" id="ARBA00022576"/>
    </source>
</evidence>
<feature type="modified residue" description="N6-(pyridoxal phosphate)lysine" evidence="6">
    <location>
        <position position="199"/>
    </location>
</feature>
<keyword evidence="5" id="KW-0663">Pyridoxal phosphate</keyword>
<evidence type="ECO:0000256" key="4">
    <source>
        <dbReference type="ARBA" id="ARBA00022679"/>
    </source>
</evidence>
<comment type="caution">
    <text evidence="7">The sequence shown here is derived from an EMBL/GenBank/DDBJ whole genome shotgun (WGS) entry which is preliminary data.</text>
</comment>
<evidence type="ECO:0000256" key="1">
    <source>
        <dbReference type="ARBA" id="ARBA00001933"/>
    </source>
</evidence>
<dbReference type="OrthoDB" id="409992at2759"/>
<dbReference type="InterPro" id="IPR001544">
    <property type="entry name" value="Aminotrans_IV"/>
</dbReference>
<dbReference type="Proteomes" id="UP000572817">
    <property type="component" value="Unassembled WGS sequence"/>
</dbReference>
<dbReference type="AlphaFoldDB" id="A0A8H4ITF6"/>
<dbReference type="Gene3D" id="3.20.10.10">
    <property type="entry name" value="D-amino Acid Aminotransferase, subunit A, domain 2"/>
    <property type="match status" value="1"/>
</dbReference>
<dbReference type="PANTHER" id="PTHR42825">
    <property type="entry name" value="AMINO ACID AMINOTRANSFERASE"/>
    <property type="match status" value="1"/>
</dbReference>
<evidence type="ECO:0000256" key="2">
    <source>
        <dbReference type="ARBA" id="ARBA00009320"/>
    </source>
</evidence>
<comment type="cofactor">
    <cofactor evidence="1">
        <name>pyridoxal 5'-phosphate</name>
        <dbReference type="ChEBI" id="CHEBI:597326"/>
    </cofactor>
</comment>
<evidence type="ECO:0000313" key="7">
    <source>
        <dbReference type="EMBL" id="KAF4307310.1"/>
    </source>
</evidence>
<protein>
    <submittedName>
        <fullName evidence="7">Branched-chain-amino-acid aminotransferase TOXF</fullName>
    </submittedName>
</protein>
<evidence type="ECO:0000313" key="8">
    <source>
        <dbReference type="Proteomes" id="UP000572817"/>
    </source>
</evidence>
<comment type="similarity">
    <text evidence="2">Belongs to the class-IV pyridoxal-phosphate-dependent aminotransferase family.</text>
</comment>
<dbReference type="SUPFAM" id="SSF56752">
    <property type="entry name" value="D-aminoacid aminotransferase-like PLP-dependent enzymes"/>
    <property type="match status" value="1"/>
</dbReference>
<dbReference type="GO" id="GO:0004084">
    <property type="term" value="F:branched-chain-amino-acid transaminase activity"/>
    <property type="evidence" value="ECO:0007669"/>
    <property type="project" value="InterPro"/>
</dbReference>
<dbReference type="Gene3D" id="3.30.470.10">
    <property type="match status" value="1"/>
</dbReference>
<dbReference type="InterPro" id="IPR043132">
    <property type="entry name" value="BCAT-like_C"/>
</dbReference>
<dbReference type="PIRSF" id="PIRSF006468">
    <property type="entry name" value="BCAT1"/>
    <property type="match status" value="1"/>
</dbReference>
<dbReference type="InterPro" id="IPR043131">
    <property type="entry name" value="BCAT-like_N"/>
</dbReference>
<dbReference type="Pfam" id="PF01063">
    <property type="entry name" value="Aminotran_4"/>
    <property type="match status" value="1"/>
</dbReference>
<name>A0A8H4ITF6_9PEZI</name>
<proteinExistence type="inferred from homology"/>
<organism evidence="7 8">
    <name type="scientific">Botryosphaeria dothidea</name>
    <dbReference type="NCBI Taxonomy" id="55169"/>
    <lineage>
        <taxon>Eukaryota</taxon>
        <taxon>Fungi</taxon>
        <taxon>Dikarya</taxon>
        <taxon>Ascomycota</taxon>
        <taxon>Pezizomycotina</taxon>
        <taxon>Dothideomycetes</taxon>
        <taxon>Dothideomycetes incertae sedis</taxon>
        <taxon>Botryosphaeriales</taxon>
        <taxon>Botryosphaeriaceae</taxon>
        <taxon>Botryosphaeria</taxon>
    </lineage>
</organism>
<keyword evidence="4" id="KW-0808">Transferase</keyword>
<gene>
    <name evidence="7" type="ORF">GTA08_BOTSDO05093</name>
</gene>
<dbReference type="InterPro" id="IPR036038">
    <property type="entry name" value="Aminotransferase-like"/>
</dbReference>
<dbReference type="InterPro" id="IPR005786">
    <property type="entry name" value="B_amino_transII"/>
</dbReference>
<dbReference type="PANTHER" id="PTHR42825:SF2">
    <property type="entry name" value="BRANCHED-CHAIN-AMINO-ACID AMINOTRANSFERASE 3, CHLOROPLASTIC-RELATED"/>
    <property type="match status" value="1"/>
</dbReference>
<dbReference type="EMBL" id="WWBZ02000033">
    <property type="protein sequence ID" value="KAF4307310.1"/>
    <property type="molecule type" value="Genomic_DNA"/>
</dbReference>
<evidence type="ECO:0000256" key="6">
    <source>
        <dbReference type="PIRSR" id="PIRSR006468-1"/>
    </source>
</evidence>
<keyword evidence="8" id="KW-1185">Reference proteome</keyword>
<dbReference type="GO" id="GO:0009081">
    <property type="term" value="P:branched-chain amino acid metabolic process"/>
    <property type="evidence" value="ECO:0007669"/>
    <property type="project" value="InterPro"/>
</dbReference>